<feature type="transmembrane region" description="Helical" evidence="1">
    <location>
        <begin position="81"/>
        <end position="103"/>
    </location>
</feature>
<gene>
    <name evidence="3" type="ORF">ROE7235_00628</name>
</gene>
<keyword evidence="1" id="KW-0812">Transmembrane</keyword>
<reference evidence="4" key="1">
    <citation type="submission" date="2018-08" db="EMBL/GenBank/DDBJ databases">
        <authorList>
            <person name="Rodrigo-Torres L."/>
            <person name="Arahal R. D."/>
            <person name="Lucena T."/>
        </authorList>
    </citation>
    <scope>NUCLEOTIDE SEQUENCE [LARGE SCALE GENOMIC DNA]</scope>
    <source>
        <strain evidence="4">CECT 7235</strain>
    </source>
</reference>
<feature type="transmembrane region" description="Helical" evidence="1">
    <location>
        <begin position="144"/>
        <end position="162"/>
    </location>
</feature>
<evidence type="ECO:0000259" key="2">
    <source>
        <dbReference type="Pfam" id="PF14378"/>
    </source>
</evidence>
<sequence length="327" mass="35979">MRPIVPSEIGSVVNMFFLYRGERFGVGIILAVSATLAVLVAQGQTQIVWDAFINQFVFYGIIMVSGLLLRCRGWLPRTSLTLVAVGFFPIFSSVTALTGHMMFPLQRPLVDETLFAIDHALGYDWVAAVTWLADYPQLSTIMKYVYLSALPQLLILLIVLGVQGRVIALHRMVVTGMVAGCLITLFWSIWPSFGPSAYLDVPDEVIARAGLLVTPDYGAQLMDLARNGMERIEKHQLLGTMAFPSFHILMATLALFFARGTWLFWPYVMANSLMIPATLTHGGHHLIDMPGGVLLFVCSYAISRQMLPQTAQAGCATTPDYPTTATA</sequence>
<dbReference type="AlphaFoldDB" id="A0A3B0MAY4"/>
<evidence type="ECO:0000313" key="4">
    <source>
        <dbReference type="Proteomes" id="UP000272908"/>
    </source>
</evidence>
<accession>A0A3B0MAY4</accession>
<feature type="transmembrane region" description="Helical" evidence="1">
    <location>
        <begin position="24"/>
        <end position="41"/>
    </location>
</feature>
<keyword evidence="4" id="KW-1185">Reference proteome</keyword>
<dbReference type="Pfam" id="PF14378">
    <property type="entry name" value="PAP2_3"/>
    <property type="match status" value="1"/>
</dbReference>
<dbReference type="EMBL" id="UIHC01000004">
    <property type="protein sequence ID" value="SUZ30898.1"/>
    <property type="molecule type" value="Genomic_DNA"/>
</dbReference>
<evidence type="ECO:0000313" key="3">
    <source>
        <dbReference type="EMBL" id="SUZ30898.1"/>
    </source>
</evidence>
<organism evidence="3 4">
    <name type="scientific">Roseinatronobacter ekhonensis</name>
    <dbReference type="NCBI Taxonomy" id="254356"/>
    <lineage>
        <taxon>Bacteria</taxon>
        <taxon>Pseudomonadati</taxon>
        <taxon>Pseudomonadota</taxon>
        <taxon>Alphaproteobacteria</taxon>
        <taxon>Rhodobacterales</taxon>
        <taxon>Paracoccaceae</taxon>
        <taxon>Roseinatronobacter</taxon>
    </lineage>
</organism>
<feature type="transmembrane region" description="Helical" evidence="1">
    <location>
        <begin position="47"/>
        <end position="69"/>
    </location>
</feature>
<keyword evidence="1" id="KW-0472">Membrane</keyword>
<dbReference type="InterPro" id="IPR026841">
    <property type="entry name" value="Aur1/Ipt1"/>
</dbReference>
<keyword evidence="1" id="KW-1133">Transmembrane helix</keyword>
<feature type="transmembrane region" description="Helical" evidence="1">
    <location>
        <begin position="174"/>
        <end position="193"/>
    </location>
</feature>
<protein>
    <recommendedName>
        <fullName evidence="2">Inositolphosphotransferase Aur1/Ipt1 domain-containing protein</fullName>
    </recommendedName>
</protein>
<name>A0A3B0MAY4_9RHOB</name>
<feature type="domain" description="Inositolphosphotransferase Aur1/Ipt1" evidence="2">
    <location>
        <begin position="113"/>
        <end position="301"/>
    </location>
</feature>
<evidence type="ECO:0000256" key="1">
    <source>
        <dbReference type="SAM" id="Phobius"/>
    </source>
</evidence>
<proteinExistence type="predicted"/>
<feature type="transmembrane region" description="Helical" evidence="1">
    <location>
        <begin position="246"/>
        <end position="265"/>
    </location>
</feature>
<dbReference type="GO" id="GO:0016020">
    <property type="term" value="C:membrane"/>
    <property type="evidence" value="ECO:0007669"/>
    <property type="project" value="UniProtKB-SubCell"/>
</dbReference>
<dbReference type="Proteomes" id="UP000272908">
    <property type="component" value="Unassembled WGS sequence"/>
</dbReference>